<accession>A0A2K6GEK2</accession>
<evidence type="ECO:0000256" key="4">
    <source>
        <dbReference type="ARBA" id="ARBA00022729"/>
    </source>
</evidence>
<dbReference type="Pfam" id="PF00021">
    <property type="entry name" value="UPAR_LY6"/>
    <property type="match status" value="1"/>
</dbReference>
<name>A0A2K6GEK2_PROCO</name>
<sequence>MRFFGVLLWVFLGSAEFAGGQTAPAPNLSCYQCFKVNSWDHCLPARCHPTDRVCVSNQVVIFVKSNTRVLLSKRCAPRCPNTNSKFGWSLGPGVDGFITRRCCSGNLCNRALATLEGLWGHPGRLLLQVGLGLLWTLL</sequence>
<evidence type="ECO:0000313" key="12">
    <source>
        <dbReference type="Proteomes" id="UP000233160"/>
    </source>
</evidence>
<evidence type="ECO:0000256" key="7">
    <source>
        <dbReference type="ARBA" id="ARBA00023180"/>
    </source>
</evidence>
<dbReference type="CDD" id="cd23551">
    <property type="entry name" value="TFP_LU_ECD_Ly6L"/>
    <property type="match status" value="1"/>
</dbReference>
<evidence type="ECO:0000256" key="3">
    <source>
        <dbReference type="ARBA" id="ARBA00022622"/>
    </source>
</evidence>
<dbReference type="GeneTree" id="ENSGT00940000154560"/>
<organism evidence="11 12">
    <name type="scientific">Propithecus coquereli</name>
    <name type="common">Coquerel's sifaka</name>
    <name type="synonym">Propithecus verreauxi coquereli</name>
    <dbReference type="NCBI Taxonomy" id="379532"/>
    <lineage>
        <taxon>Eukaryota</taxon>
        <taxon>Metazoa</taxon>
        <taxon>Chordata</taxon>
        <taxon>Craniata</taxon>
        <taxon>Vertebrata</taxon>
        <taxon>Euteleostomi</taxon>
        <taxon>Mammalia</taxon>
        <taxon>Eutheria</taxon>
        <taxon>Euarchontoglires</taxon>
        <taxon>Primates</taxon>
        <taxon>Strepsirrhini</taxon>
        <taxon>Lemuriformes</taxon>
        <taxon>Indriidae</taxon>
        <taxon>Propithecus</taxon>
    </lineage>
</organism>
<evidence type="ECO:0000259" key="10">
    <source>
        <dbReference type="SMART" id="SM00134"/>
    </source>
</evidence>
<evidence type="ECO:0000313" key="11">
    <source>
        <dbReference type="Ensembl" id="ENSPCOP00000024651.1"/>
    </source>
</evidence>
<dbReference type="PANTHER" id="PTHR32217:SF2">
    <property type="entry name" value="LYMPHOCYTE ANTIGEN 6L"/>
    <property type="match status" value="1"/>
</dbReference>
<dbReference type="GO" id="GO:0098552">
    <property type="term" value="C:side of membrane"/>
    <property type="evidence" value="ECO:0007669"/>
    <property type="project" value="UniProtKB-KW"/>
</dbReference>
<evidence type="ECO:0000256" key="5">
    <source>
        <dbReference type="ARBA" id="ARBA00023136"/>
    </source>
</evidence>
<dbReference type="Gene3D" id="2.10.60.10">
    <property type="entry name" value="CD59"/>
    <property type="match status" value="1"/>
</dbReference>
<dbReference type="InterPro" id="IPR016054">
    <property type="entry name" value="LY6_UPA_recep-like"/>
</dbReference>
<feature type="signal peptide" evidence="9">
    <location>
        <begin position="1"/>
        <end position="20"/>
    </location>
</feature>
<keyword evidence="3" id="KW-0336">GPI-anchor</keyword>
<reference evidence="11" key="1">
    <citation type="submission" date="2025-08" db="UniProtKB">
        <authorList>
            <consortium name="Ensembl"/>
        </authorList>
    </citation>
    <scope>IDENTIFICATION</scope>
</reference>
<evidence type="ECO:0000256" key="2">
    <source>
        <dbReference type="ARBA" id="ARBA00022475"/>
    </source>
</evidence>
<dbReference type="OMA" id="PRCPNDN"/>
<evidence type="ECO:0000256" key="1">
    <source>
        <dbReference type="ARBA" id="ARBA00004609"/>
    </source>
</evidence>
<evidence type="ECO:0000256" key="6">
    <source>
        <dbReference type="ARBA" id="ARBA00023157"/>
    </source>
</evidence>
<comment type="subcellular location">
    <subcellularLocation>
        <location evidence="1">Cell membrane</location>
        <topology evidence="1">Lipid-anchor</topology>
        <topology evidence="1">GPI-anchor</topology>
    </subcellularLocation>
</comment>
<dbReference type="SMART" id="SM00134">
    <property type="entry name" value="LU"/>
    <property type="match status" value="1"/>
</dbReference>
<dbReference type="SUPFAM" id="SSF57302">
    <property type="entry name" value="Snake toxin-like"/>
    <property type="match status" value="1"/>
</dbReference>
<dbReference type="Proteomes" id="UP000233160">
    <property type="component" value="Unassembled WGS sequence"/>
</dbReference>
<evidence type="ECO:0000256" key="8">
    <source>
        <dbReference type="ARBA" id="ARBA00023288"/>
    </source>
</evidence>
<dbReference type="InterPro" id="IPR045860">
    <property type="entry name" value="Snake_toxin-like_sf"/>
</dbReference>
<keyword evidence="5" id="KW-0472">Membrane</keyword>
<keyword evidence="7" id="KW-0325">Glycoprotein</keyword>
<evidence type="ECO:0000256" key="9">
    <source>
        <dbReference type="SAM" id="SignalP"/>
    </source>
</evidence>
<dbReference type="InterPro" id="IPR051445">
    <property type="entry name" value="LY6H/LY6L_nAChR_modulators"/>
</dbReference>
<proteinExistence type="predicted"/>
<protein>
    <submittedName>
        <fullName evidence="11">Lymphocyte antigen 6 family member L</fullName>
    </submittedName>
</protein>
<keyword evidence="2" id="KW-1003">Cell membrane</keyword>
<dbReference type="PANTHER" id="PTHR32217">
    <property type="entry name" value="LYMPHOCYTE ANTIGEN 6H"/>
    <property type="match status" value="1"/>
</dbReference>
<feature type="domain" description="UPAR/Ly6" evidence="10">
    <location>
        <begin position="28"/>
        <end position="123"/>
    </location>
</feature>
<dbReference type="STRING" id="379532.ENSPCOP00000024651"/>
<keyword evidence="4 9" id="KW-0732">Signal</keyword>
<dbReference type="Ensembl" id="ENSPCOT00000035335.1">
    <property type="protein sequence ID" value="ENSPCOP00000024651.1"/>
    <property type="gene ID" value="ENSPCOG00000024536.1"/>
</dbReference>
<gene>
    <name evidence="11" type="primary">LY6L</name>
</gene>
<dbReference type="AlphaFoldDB" id="A0A2K6GEK2"/>
<reference evidence="11" key="2">
    <citation type="submission" date="2025-09" db="UniProtKB">
        <authorList>
            <consortium name="Ensembl"/>
        </authorList>
    </citation>
    <scope>IDENTIFICATION</scope>
</reference>
<keyword evidence="6" id="KW-1015">Disulfide bond</keyword>
<keyword evidence="8" id="KW-0449">Lipoprotein</keyword>
<dbReference type="GO" id="GO:0005886">
    <property type="term" value="C:plasma membrane"/>
    <property type="evidence" value="ECO:0007669"/>
    <property type="project" value="UniProtKB-SubCell"/>
</dbReference>
<feature type="chain" id="PRO_5014321165" evidence="9">
    <location>
        <begin position="21"/>
        <end position="138"/>
    </location>
</feature>
<keyword evidence="12" id="KW-1185">Reference proteome</keyword>